<keyword evidence="1" id="KW-0812">Transmembrane</keyword>
<accession>A0A1Z8AKZ8</accession>
<gene>
    <name evidence="2" type="ORF">A9Q93_12190</name>
</gene>
<evidence type="ECO:0000256" key="1">
    <source>
        <dbReference type="SAM" id="Phobius"/>
    </source>
</evidence>
<sequence length="344" mass="39707">MNNQPDQNQEQEVDLVPVFVWISNGFKNLFNGIGNIFKGIAHFLVLFLIFIKNNIILLVALFIIGAALGMYLSRESKKNFTAQLRVQPNFESSSQLISNVEYYNSLVDQEDYETLGKQLNISTEEAKTFVSFEIEPDYNDTELLKEYDYMARRADTIALENYTFEGFKEAKRDIDYQFYRVSVTSKNRAALEKAASGIVKVEDNPLIKAQRMASVETTDFNIAKREYQLKEIDSLISAYQTAIKDKDSDLSNGTNVFVNGQNGMVNFETLFEEKTNILYLLETEREKKYEFKNTVNIVSYFIKKGTIEKKHFTVTFALVFFGFGLLVALIPIIWRFLNTYQKKD</sequence>
<feature type="transmembrane region" description="Helical" evidence="1">
    <location>
        <begin position="312"/>
        <end position="334"/>
    </location>
</feature>
<dbReference type="RefSeq" id="WP_303687727.1">
    <property type="nucleotide sequence ID" value="NZ_CAJXYO010000034.1"/>
</dbReference>
<evidence type="ECO:0000313" key="2">
    <source>
        <dbReference type="EMBL" id="OUS10999.1"/>
    </source>
</evidence>
<dbReference type="Proteomes" id="UP000196102">
    <property type="component" value="Unassembled WGS sequence"/>
</dbReference>
<protein>
    <submittedName>
        <fullName evidence="2">Uncharacterized protein</fullName>
    </submittedName>
</protein>
<comment type="caution">
    <text evidence="2">The sequence shown here is derived from an EMBL/GenBank/DDBJ whole genome shotgun (WGS) entry which is preliminary data.</text>
</comment>
<feature type="transmembrane region" description="Helical" evidence="1">
    <location>
        <begin position="55"/>
        <end position="73"/>
    </location>
</feature>
<dbReference type="EMBL" id="MAAX01000186">
    <property type="protein sequence ID" value="OUS10999.1"/>
    <property type="molecule type" value="Genomic_DNA"/>
</dbReference>
<name>A0A1Z8AKZ8_9FLAO</name>
<keyword evidence="1" id="KW-1133">Transmembrane helix</keyword>
<keyword evidence="1" id="KW-0472">Membrane</keyword>
<feature type="transmembrane region" description="Helical" evidence="1">
    <location>
        <begin position="29"/>
        <end position="49"/>
    </location>
</feature>
<proteinExistence type="predicted"/>
<organism evidence="2 3">
    <name type="scientific">Nonlabens dokdonensis</name>
    <dbReference type="NCBI Taxonomy" id="328515"/>
    <lineage>
        <taxon>Bacteria</taxon>
        <taxon>Pseudomonadati</taxon>
        <taxon>Bacteroidota</taxon>
        <taxon>Flavobacteriia</taxon>
        <taxon>Flavobacteriales</taxon>
        <taxon>Flavobacteriaceae</taxon>
        <taxon>Nonlabens</taxon>
    </lineage>
</organism>
<dbReference type="AlphaFoldDB" id="A0A1Z8AKZ8"/>
<evidence type="ECO:0000313" key="3">
    <source>
        <dbReference type="Proteomes" id="UP000196102"/>
    </source>
</evidence>
<reference evidence="3" key="1">
    <citation type="journal article" date="2017" name="Proc. Natl. Acad. Sci. U.S.A.">
        <title>Simulation of Deepwater Horizon oil plume reveals substrate specialization within a complex community of hydrocarbon-degraders.</title>
        <authorList>
            <person name="Hu P."/>
            <person name="Dubinsky E.A."/>
            <person name="Probst A.J."/>
            <person name="Wang J."/>
            <person name="Sieber C.M.K."/>
            <person name="Tom L.M."/>
            <person name="Gardinali P."/>
            <person name="Banfield J.F."/>
            <person name="Atlas R.M."/>
            <person name="Andersen G.L."/>
        </authorList>
    </citation>
    <scope>NUCLEOTIDE SEQUENCE [LARGE SCALE GENOMIC DNA]</scope>
</reference>